<sequence length="385" mass="40960">MHRRQILSAGVAAGAIALAPRRQAYAAATRIDVYTASDANVSDWWTNTLKPAFEAAHPDLEINVVISRGAGSGGVVAIADRALAALKAGADPQVDFFEQHDPRLPKDGIEAGLWIRLDAGAVPGYGRVNPLAVETPYGLPYRGSQVVLAYDSDKVAEAEVPKDWPGLVAWIKAHPGQFIYGRPDKGGSGRNFVVRAIHEANGRDPAQFMVANYSKQAAEERLPKAWPLLNDLAPSLYEKGAYAAGNTPTLQLLASGAVSMIPAWSDQALQGIAQGVLPPSIKLFQLQDLALCGSFADAVVPSNAAHKDAALALADFLLTDAIQVSVVKDLGGFPGVDWAKLPAELKDQFAAVIPKSIPTYPGGDWEAAMNDGWYRNVAPNIDRAK</sequence>
<proteinExistence type="predicted"/>
<dbReference type="InterPro" id="IPR006059">
    <property type="entry name" value="SBP"/>
</dbReference>
<comment type="caution">
    <text evidence="1">The sequence shown here is derived from an EMBL/GenBank/DDBJ whole genome shotgun (WGS) entry which is preliminary data.</text>
</comment>
<dbReference type="PANTHER" id="PTHR42779:SF1">
    <property type="entry name" value="PROTEIN YNJB"/>
    <property type="match status" value="1"/>
</dbReference>
<dbReference type="Gene3D" id="3.40.190.10">
    <property type="entry name" value="Periplasmic binding protein-like II"/>
    <property type="match status" value="2"/>
</dbReference>
<name>A0A211ZHH6_9PROT</name>
<dbReference type="SUPFAM" id="SSF53850">
    <property type="entry name" value="Periplasmic binding protein-like II"/>
    <property type="match status" value="1"/>
</dbReference>
<dbReference type="AlphaFoldDB" id="A0A211ZHH6"/>
<evidence type="ECO:0000313" key="1">
    <source>
        <dbReference type="EMBL" id="OWJ64693.1"/>
    </source>
</evidence>
<organism evidence="1 2">
    <name type="scientific">Inquilinus limosus</name>
    <dbReference type="NCBI Taxonomy" id="171674"/>
    <lineage>
        <taxon>Bacteria</taxon>
        <taxon>Pseudomonadati</taxon>
        <taxon>Pseudomonadota</taxon>
        <taxon>Alphaproteobacteria</taxon>
        <taxon>Rhodospirillales</taxon>
        <taxon>Rhodospirillaceae</taxon>
        <taxon>Inquilinus</taxon>
    </lineage>
</organism>
<dbReference type="PANTHER" id="PTHR42779">
    <property type="entry name" value="PROTEIN YNJB"/>
    <property type="match status" value="1"/>
</dbReference>
<evidence type="ECO:0000313" key="2">
    <source>
        <dbReference type="Proteomes" id="UP000196655"/>
    </source>
</evidence>
<reference evidence="2" key="1">
    <citation type="submission" date="2017-05" db="EMBL/GenBank/DDBJ databases">
        <authorList>
            <person name="Macchi M."/>
            <person name="Festa S."/>
            <person name="Coppotelli B.M."/>
            <person name="Morelli I.S."/>
        </authorList>
    </citation>
    <scope>NUCLEOTIDE SEQUENCE [LARGE SCALE GENOMIC DNA]</scope>
    <source>
        <strain evidence="2">I</strain>
    </source>
</reference>
<keyword evidence="2" id="KW-1185">Reference proteome</keyword>
<dbReference type="Proteomes" id="UP000196655">
    <property type="component" value="Unassembled WGS sequence"/>
</dbReference>
<gene>
    <name evidence="1" type="ORF">BWR60_23525</name>
</gene>
<accession>A0A211ZHH6</accession>
<dbReference type="EMBL" id="NHON01000052">
    <property type="protein sequence ID" value="OWJ64693.1"/>
    <property type="molecule type" value="Genomic_DNA"/>
</dbReference>
<protein>
    <submittedName>
        <fullName evidence="1">ABC transporter substrate-binding protein</fullName>
    </submittedName>
</protein>
<dbReference type="Pfam" id="PF13416">
    <property type="entry name" value="SBP_bac_8"/>
    <property type="match status" value="1"/>
</dbReference>